<organism evidence="3 4">
    <name type="scientific">Pontiella desulfatans</name>
    <dbReference type="NCBI Taxonomy" id="2750659"/>
    <lineage>
        <taxon>Bacteria</taxon>
        <taxon>Pseudomonadati</taxon>
        <taxon>Kiritimatiellota</taxon>
        <taxon>Kiritimatiellia</taxon>
        <taxon>Kiritimatiellales</taxon>
        <taxon>Pontiellaceae</taxon>
        <taxon>Pontiella</taxon>
    </lineage>
</organism>
<dbReference type="RefSeq" id="WP_136081736.1">
    <property type="nucleotide sequence ID" value="NZ_CAAHFG010000003.1"/>
</dbReference>
<dbReference type="EMBL" id="CAAHFG010000003">
    <property type="protein sequence ID" value="VGO16190.1"/>
    <property type="molecule type" value="Genomic_DNA"/>
</dbReference>
<sequence>MVRVVFKLGVLGMLLALAPVCAANEIVVLGQQPVAEFRLPDGSVLKNAFVWKRNFEGIMIVHDDGQFFMNFKTLPDDWKAAYLGEDAVEEEKVPVPVTVSTDDRYRAAAVLARVPGLSEDAQTWLLREGSDEETKQLGLSLAVFQCLLSNEREMANRFYLITEELGYKIDALKLDKIFNKCPECDGKKEYEQDCPSCEGTGECVECAGTGLVKAGLGKSNQECKACEKTGDCPQCEGKKRLVLPCANCRGRGVLLDQRYCEVNRYHLVRTISMLVDGEILAVTRDESSGVPKVVAGLPGLKEEALGFYLSEQYNGSMDTNILAACVMQTLLKDRLPDADRFNLMLEVRFPKNKVMKIGDYIKVCKTCKASGQIEEDCPTCSKEKQKGKCPECTSKTQAPAPTKGGGSKKSAAKTQQSTFDEDCEVCGGTGICPGCEGAGKVLVRCEECKGRGRLFENLRAEVKLELLVNSLNDYHVAWLKHQEEARNAPPAEPAAE</sequence>
<accession>A0A6C2U813</accession>
<evidence type="ECO:0000256" key="1">
    <source>
        <dbReference type="SAM" id="MobiDB-lite"/>
    </source>
</evidence>
<keyword evidence="4" id="KW-1185">Reference proteome</keyword>
<evidence type="ECO:0008006" key="5">
    <source>
        <dbReference type="Google" id="ProtNLM"/>
    </source>
</evidence>
<keyword evidence="2" id="KW-0732">Signal</keyword>
<name>A0A6C2U813_PONDE</name>
<dbReference type="SUPFAM" id="SSF57938">
    <property type="entry name" value="DnaJ/Hsp40 cysteine-rich domain"/>
    <property type="match status" value="1"/>
</dbReference>
<reference evidence="3 4" key="1">
    <citation type="submission" date="2019-04" db="EMBL/GenBank/DDBJ databases">
        <authorList>
            <person name="Van Vliet M D."/>
        </authorList>
    </citation>
    <scope>NUCLEOTIDE SEQUENCE [LARGE SCALE GENOMIC DNA]</scope>
    <source>
        <strain evidence="3 4">F1</strain>
    </source>
</reference>
<evidence type="ECO:0000313" key="4">
    <source>
        <dbReference type="Proteomes" id="UP000366872"/>
    </source>
</evidence>
<dbReference type="Proteomes" id="UP000366872">
    <property type="component" value="Unassembled WGS sequence"/>
</dbReference>
<protein>
    <recommendedName>
        <fullName evidence="5">CR-type domain-containing protein</fullName>
    </recommendedName>
</protein>
<feature type="signal peptide" evidence="2">
    <location>
        <begin position="1"/>
        <end position="22"/>
    </location>
</feature>
<gene>
    <name evidence="3" type="ORF">PDESU_04780</name>
</gene>
<evidence type="ECO:0000313" key="3">
    <source>
        <dbReference type="EMBL" id="VGO16190.1"/>
    </source>
</evidence>
<evidence type="ECO:0000256" key="2">
    <source>
        <dbReference type="SAM" id="SignalP"/>
    </source>
</evidence>
<feature type="region of interest" description="Disordered" evidence="1">
    <location>
        <begin position="382"/>
        <end position="411"/>
    </location>
</feature>
<feature type="chain" id="PRO_5025351605" description="CR-type domain-containing protein" evidence="2">
    <location>
        <begin position="23"/>
        <end position="496"/>
    </location>
</feature>
<dbReference type="InterPro" id="IPR036410">
    <property type="entry name" value="HSP_DnaJ_Cys-rich_dom_sf"/>
</dbReference>
<feature type="compositionally biased region" description="Low complexity" evidence="1">
    <location>
        <begin position="398"/>
        <end position="411"/>
    </location>
</feature>
<dbReference type="AlphaFoldDB" id="A0A6C2U813"/>
<proteinExistence type="predicted"/>